<dbReference type="EMBL" id="JP287193">
    <property type="protein sequence ID" value="AEQ16969.1"/>
    <property type="molecule type" value="mRNA"/>
</dbReference>
<dbReference type="PANTHER" id="PTHR22807">
    <property type="entry name" value="NOP2 YEAST -RELATED NOL1/NOP2/FMU SUN DOMAIN-CONTAINING"/>
    <property type="match status" value="1"/>
</dbReference>
<feature type="non-terminal residue" evidence="8">
    <location>
        <position position="1"/>
    </location>
</feature>
<dbReference type="PRINTS" id="PR02008">
    <property type="entry name" value="RCMTFAMILY"/>
</dbReference>
<keyword evidence="1 5" id="KW-0489">Methyltransferase</keyword>
<evidence type="ECO:0000259" key="7">
    <source>
        <dbReference type="PROSITE" id="PS51686"/>
    </source>
</evidence>
<evidence type="ECO:0000256" key="2">
    <source>
        <dbReference type="ARBA" id="ARBA00022679"/>
    </source>
</evidence>
<dbReference type="GO" id="GO:0009383">
    <property type="term" value="F:rRNA (cytosine-C5-)-methyltransferase activity"/>
    <property type="evidence" value="ECO:0007669"/>
    <property type="project" value="TreeGrafter"/>
</dbReference>
<dbReference type="InterPro" id="IPR001678">
    <property type="entry name" value="MeTrfase_RsmB-F_NOP2_dom"/>
</dbReference>
<keyword evidence="3 5" id="KW-0949">S-adenosyl-L-methionine</keyword>
<sequence length="138" mass="15869">DDNAEWLKPVKRARKEKDEKTNKSVQDIQRCAHIQKELILSAIDAVDAQSSTGGFVLYCTCSITVEENECVVDYALKKRNVKLVPTGLFGKEGFVRFKERRFHPSLKQTRRFYPHTHNMDGFFIAKLRKSSNAIPKPN</sequence>
<comment type="similarity">
    <text evidence="5">Belongs to the class I-like SAM-binding methyltransferase superfamily. RsmB/NOP family.</text>
</comment>
<dbReference type="GO" id="GO:0000470">
    <property type="term" value="P:maturation of LSU-rRNA"/>
    <property type="evidence" value="ECO:0007669"/>
    <property type="project" value="TreeGrafter"/>
</dbReference>
<comment type="caution">
    <text evidence="5">Lacks conserved residue(s) required for the propagation of feature annotation.</text>
</comment>
<keyword evidence="4 5" id="KW-0694">RNA-binding</keyword>
<dbReference type="InterPro" id="IPR029063">
    <property type="entry name" value="SAM-dependent_MTases_sf"/>
</dbReference>
<evidence type="ECO:0000256" key="4">
    <source>
        <dbReference type="ARBA" id="ARBA00022884"/>
    </source>
</evidence>
<feature type="non-terminal residue" evidence="8">
    <location>
        <position position="138"/>
    </location>
</feature>
<feature type="binding site" evidence="5">
    <location>
        <position position="1"/>
    </location>
    <ligand>
        <name>S-adenosyl-L-methionine</name>
        <dbReference type="ChEBI" id="CHEBI:59789"/>
    </ligand>
</feature>
<dbReference type="GO" id="GO:0005730">
    <property type="term" value="C:nucleolus"/>
    <property type="evidence" value="ECO:0007669"/>
    <property type="project" value="TreeGrafter"/>
</dbReference>
<evidence type="ECO:0000256" key="1">
    <source>
        <dbReference type="ARBA" id="ARBA00022603"/>
    </source>
</evidence>
<dbReference type="PANTHER" id="PTHR22807:SF30">
    <property type="entry name" value="28S RRNA (CYTOSINE(4447)-C(5))-METHYLTRANSFERASE-RELATED"/>
    <property type="match status" value="1"/>
</dbReference>
<accession>G5E1C9</accession>
<feature type="active site" description="Nucleophile" evidence="5">
    <location>
        <position position="61"/>
    </location>
</feature>
<dbReference type="Pfam" id="PF01189">
    <property type="entry name" value="Methyltr_RsmB-F"/>
    <property type="match status" value="1"/>
</dbReference>
<dbReference type="PROSITE" id="PS51686">
    <property type="entry name" value="SAM_MT_RSMB_NOP"/>
    <property type="match status" value="1"/>
</dbReference>
<name>G5E1C9_9PIPI</name>
<dbReference type="Gene3D" id="3.40.50.150">
    <property type="entry name" value="Vaccinia Virus protein VP39"/>
    <property type="match status" value="1"/>
</dbReference>
<dbReference type="AlphaFoldDB" id="G5E1C9"/>
<proteinExistence type="evidence at transcript level"/>
<dbReference type="GO" id="GO:0070475">
    <property type="term" value="P:rRNA base methylation"/>
    <property type="evidence" value="ECO:0007669"/>
    <property type="project" value="TreeGrafter"/>
</dbReference>
<organism evidence="8">
    <name type="scientific">Pipa carvalhoi</name>
    <name type="common">Carvalho's Surinam toad</name>
    <dbReference type="NCBI Taxonomy" id="191480"/>
    <lineage>
        <taxon>Eukaryota</taxon>
        <taxon>Metazoa</taxon>
        <taxon>Chordata</taxon>
        <taxon>Craniata</taxon>
        <taxon>Vertebrata</taxon>
        <taxon>Euteleostomi</taxon>
        <taxon>Amphibia</taxon>
        <taxon>Batrachia</taxon>
        <taxon>Anura</taxon>
        <taxon>Pipoidea</taxon>
        <taxon>Pipidae</taxon>
        <taxon>Pipinae</taxon>
        <taxon>Pipa</taxon>
    </lineage>
</organism>
<dbReference type="GO" id="GO:0003723">
    <property type="term" value="F:RNA binding"/>
    <property type="evidence" value="ECO:0007669"/>
    <property type="project" value="UniProtKB-UniRule"/>
</dbReference>
<evidence type="ECO:0000256" key="6">
    <source>
        <dbReference type="SAM" id="MobiDB-lite"/>
    </source>
</evidence>
<protein>
    <recommendedName>
        <fullName evidence="7">SAM-dependent MTase RsmB/NOP-type domain-containing protein</fullName>
    </recommendedName>
</protein>
<reference evidence="8" key="1">
    <citation type="submission" date="2011-09" db="EMBL/GenBank/DDBJ databases">
        <title>The odds of duplicate gene persistence after polyploidization.</title>
        <authorList>
            <person name="Chain F.J.J."/>
            <person name="Evans B.J."/>
            <person name="Dushoff J."/>
        </authorList>
    </citation>
    <scope>NUCLEOTIDE SEQUENCE</scope>
    <source>
        <tissue evidence="8">Liver</tissue>
    </source>
</reference>
<keyword evidence="2 5" id="KW-0808">Transferase</keyword>
<evidence type="ECO:0000256" key="5">
    <source>
        <dbReference type="PROSITE-ProRule" id="PRU01023"/>
    </source>
</evidence>
<evidence type="ECO:0000313" key="8">
    <source>
        <dbReference type="EMBL" id="AEQ16969.1"/>
    </source>
</evidence>
<evidence type="ECO:0000256" key="3">
    <source>
        <dbReference type="ARBA" id="ARBA00022691"/>
    </source>
</evidence>
<feature type="region of interest" description="Disordered" evidence="6">
    <location>
        <begin position="1"/>
        <end position="22"/>
    </location>
</feature>
<feature type="domain" description="SAM-dependent MTase RsmB/NOP-type" evidence="7">
    <location>
        <begin position="1"/>
        <end position="130"/>
    </location>
</feature>
<dbReference type="InterPro" id="IPR023267">
    <property type="entry name" value="RCMT"/>
</dbReference>
<dbReference type="SUPFAM" id="SSF53335">
    <property type="entry name" value="S-adenosyl-L-methionine-dependent methyltransferases"/>
    <property type="match status" value="1"/>
</dbReference>
<dbReference type="InterPro" id="IPR049560">
    <property type="entry name" value="MeTrfase_RsmB-F_NOP2_cat"/>
</dbReference>